<dbReference type="Proteomes" id="UP000480350">
    <property type="component" value="Unassembled WGS sequence"/>
</dbReference>
<comment type="caution">
    <text evidence="4">The sequence shown here is derived from an EMBL/GenBank/DDBJ whole genome shotgun (WGS) entry which is preliminary data.</text>
</comment>
<dbReference type="InterPro" id="IPR009430">
    <property type="entry name" value="GvpL/GvpF"/>
</dbReference>
<sequence length="256" mass="26948">MIYLYGLLEPGDAEAGRIVLTDVAGVTGAVSVSACGGLALIYGPHDGEDILPRRRLLLAHAKVLELAMQAGPVLPMRFGMSSPSLDEVERLVIQSRDAVREAFDRVRGHVEIGVRVSTSEEDALKAAISASPQLAAAHARLSDGQADHFAKVDFGRALGEQVGRRRQAAQKRLLTELKPFVASHVLKAPETDFEVLRAEFLIAEDSLDSFTSALEAAASGLEFGNGTDGAAQIVGPGPAFHFVNISLAGEAAGKAA</sequence>
<dbReference type="GO" id="GO:0031412">
    <property type="term" value="P:gas vesicle organization"/>
    <property type="evidence" value="ECO:0007669"/>
    <property type="project" value="InterPro"/>
</dbReference>
<dbReference type="AlphaFoldDB" id="A0A7C9MVV6"/>
<organism evidence="4 5">
    <name type="scientific">Kangsaoukella pontilimi</name>
    <dbReference type="NCBI Taxonomy" id="2691042"/>
    <lineage>
        <taxon>Bacteria</taxon>
        <taxon>Pseudomonadati</taxon>
        <taxon>Pseudomonadota</taxon>
        <taxon>Alphaproteobacteria</taxon>
        <taxon>Rhodobacterales</taxon>
        <taxon>Paracoccaceae</taxon>
        <taxon>Kangsaoukella</taxon>
    </lineage>
</organism>
<dbReference type="PANTHER" id="PTHR36852">
    <property type="entry name" value="PROTEIN GVPL 2"/>
    <property type="match status" value="1"/>
</dbReference>
<dbReference type="RefSeq" id="WP_160763786.1">
    <property type="nucleotide sequence ID" value="NZ_WUPT01000001.1"/>
</dbReference>
<comment type="similarity">
    <text evidence="3">Belongs to the gas vesicle GvpF/GvpL family.</text>
</comment>
<evidence type="ECO:0000256" key="3">
    <source>
        <dbReference type="ARBA" id="ARBA00035643"/>
    </source>
</evidence>
<dbReference type="Pfam" id="PF06386">
    <property type="entry name" value="GvpL_GvpF"/>
    <property type="match status" value="1"/>
</dbReference>
<evidence type="ECO:0000256" key="2">
    <source>
        <dbReference type="ARBA" id="ARBA00035108"/>
    </source>
</evidence>
<evidence type="ECO:0000313" key="5">
    <source>
        <dbReference type="Proteomes" id="UP000480350"/>
    </source>
</evidence>
<reference evidence="4 5" key="2">
    <citation type="submission" date="2020-03" db="EMBL/GenBank/DDBJ databases">
        <title>Kangsaoukella pontilimi gen. nov., sp. nov., a new member of the family Rhodobacteraceae isolated from a tidal mudflat.</title>
        <authorList>
            <person name="Kim I.S."/>
        </authorList>
    </citation>
    <scope>NUCLEOTIDE SEQUENCE [LARGE SCALE GENOMIC DNA]</scope>
    <source>
        <strain evidence="4 5">GH1-50</strain>
    </source>
</reference>
<reference evidence="4 5" key="1">
    <citation type="submission" date="2019-12" db="EMBL/GenBank/DDBJ databases">
        <authorList>
            <person name="Lee S.D."/>
        </authorList>
    </citation>
    <scope>NUCLEOTIDE SEQUENCE [LARGE SCALE GENOMIC DNA]</scope>
    <source>
        <strain evidence="4 5">GH1-50</strain>
    </source>
</reference>
<accession>A0A7C9MVV6</accession>
<keyword evidence="1" id="KW-0304">Gas vesicle</keyword>
<evidence type="ECO:0000313" key="4">
    <source>
        <dbReference type="EMBL" id="MXQ07940.1"/>
    </source>
</evidence>
<name>A0A7C9MVV6_9RHOB</name>
<gene>
    <name evidence="4" type="ORF">GQ651_08785</name>
</gene>
<dbReference type="PANTHER" id="PTHR36852:SF1">
    <property type="entry name" value="PROTEIN GVPL 2"/>
    <property type="match status" value="1"/>
</dbReference>
<proteinExistence type="inferred from homology"/>
<dbReference type="EMBL" id="WUPT01000001">
    <property type="protein sequence ID" value="MXQ07940.1"/>
    <property type="molecule type" value="Genomic_DNA"/>
</dbReference>
<comment type="subcellular location">
    <subcellularLocation>
        <location evidence="2">Gas vesicle</location>
    </subcellularLocation>
</comment>
<dbReference type="GO" id="GO:0031411">
    <property type="term" value="C:gas vesicle"/>
    <property type="evidence" value="ECO:0007669"/>
    <property type="project" value="UniProtKB-SubCell"/>
</dbReference>
<evidence type="ECO:0000256" key="1">
    <source>
        <dbReference type="ARBA" id="ARBA00022987"/>
    </source>
</evidence>
<keyword evidence="5" id="KW-1185">Reference proteome</keyword>
<protein>
    <submittedName>
        <fullName evidence="4">Gas vesicle protein</fullName>
    </submittedName>
</protein>